<feature type="transmembrane region" description="Helical" evidence="1">
    <location>
        <begin position="12"/>
        <end position="31"/>
    </location>
</feature>
<name>A0ABW2Y254_9ACTN</name>
<organism evidence="2 3">
    <name type="scientific">Actinomadura fibrosa</name>
    <dbReference type="NCBI Taxonomy" id="111802"/>
    <lineage>
        <taxon>Bacteria</taxon>
        <taxon>Bacillati</taxon>
        <taxon>Actinomycetota</taxon>
        <taxon>Actinomycetes</taxon>
        <taxon>Streptosporangiales</taxon>
        <taxon>Thermomonosporaceae</taxon>
        <taxon>Actinomadura</taxon>
    </lineage>
</organism>
<comment type="caution">
    <text evidence="2">The sequence shown here is derived from an EMBL/GenBank/DDBJ whole genome shotgun (WGS) entry which is preliminary data.</text>
</comment>
<dbReference type="RefSeq" id="WP_131764102.1">
    <property type="nucleotide sequence ID" value="NZ_CAACUY010000504.1"/>
</dbReference>
<evidence type="ECO:0000256" key="1">
    <source>
        <dbReference type="SAM" id="Phobius"/>
    </source>
</evidence>
<proteinExistence type="predicted"/>
<protein>
    <submittedName>
        <fullName evidence="2">Uncharacterized protein</fullName>
    </submittedName>
</protein>
<keyword evidence="3" id="KW-1185">Reference proteome</keyword>
<feature type="transmembrane region" description="Helical" evidence="1">
    <location>
        <begin position="93"/>
        <end position="116"/>
    </location>
</feature>
<accession>A0ABW2Y254</accession>
<gene>
    <name evidence="2" type="ORF">ACFQZM_43415</name>
</gene>
<keyword evidence="1" id="KW-0812">Transmembrane</keyword>
<keyword evidence="1" id="KW-0472">Membrane</keyword>
<dbReference type="Proteomes" id="UP001597063">
    <property type="component" value="Unassembled WGS sequence"/>
</dbReference>
<dbReference type="EMBL" id="JBHTGP010000031">
    <property type="protein sequence ID" value="MFD0691402.1"/>
    <property type="molecule type" value="Genomic_DNA"/>
</dbReference>
<keyword evidence="1" id="KW-1133">Transmembrane helix</keyword>
<evidence type="ECO:0000313" key="3">
    <source>
        <dbReference type="Proteomes" id="UP001597063"/>
    </source>
</evidence>
<evidence type="ECO:0000313" key="2">
    <source>
        <dbReference type="EMBL" id="MFD0691402.1"/>
    </source>
</evidence>
<feature type="transmembrane region" description="Helical" evidence="1">
    <location>
        <begin position="60"/>
        <end position="81"/>
    </location>
</feature>
<reference evidence="3" key="1">
    <citation type="journal article" date="2019" name="Int. J. Syst. Evol. Microbiol.">
        <title>The Global Catalogue of Microorganisms (GCM) 10K type strain sequencing project: providing services to taxonomists for standard genome sequencing and annotation.</title>
        <authorList>
            <consortium name="The Broad Institute Genomics Platform"/>
            <consortium name="The Broad Institute Genome Sequencing Center for Infectious Disease"/>
            <person name="Wu L."/>
            <person name="Ma J."/>
        </authorList>
    </citation>
    <scope>NUCLEOTIDE SEQUENCE [LARGE SCALE GENOMIC DNA]</scope>
    <source>
        <strain evidence="3">JCM 9371</strain>
    </source>
</reference>
<sequence length="118" mass="12290">MQAMPGRPNGWWISPAVPTIANCALALLWIFSALGGWGDSAFCGDEKSHDAICAADFEDAVLFSIPVAVLAAALAITAWATPAIRHHAGRLDALLGIAAMVWVLGEAVLFVGGYLAQS</sequence>